<evidence type="ECO:0000313" key="3">
    <source>
        <dbReference type="EMBL" id="ABG53286.1"/>
    </source>
</evidence>
<evidence type="ECO:0000259" key="2">
    <source>
        <dbReference type="Pfam" id="PF04030"/>
    </source>
</evidence>
<dbReference type="GO" id="GO:0016020">
    <property type="term" value="C:membrane"/>
    <property type="evidence" value="ECO:0007669"/>
    <property type="project" value="InterPro"/>
</dbReference>
<dbReference type="HOGENOM" id="CLU_1408196_0_0_3"/>
<dbReference type="GO" id="GO:0003885">
    <property type="term" value="F:D-arabinono-1,4-lactone oxidase activity"/>
    <property type="evidence" value="ECO:0007669"/>
    <property type="project" value="InterPro"/>
</dbReference>
<dbReference type="Pfam" id="PF04030">
    <property type="entry name" value="ALO"/>
    <property type="match status" value="1"/>
</dbReference>
<evidence type="ECO:0000256" key="1">
    <source>
        <dbReference type="ARBA" id="ARBA00023002"/>
    </source>
</evidence>
<dbReference type="STRING" id="203124.Tery_4290"/>
<keyword evidence="1" id="KW-0560">Oxidoreductase</keyword>
<organism evidence="3">
    <name type="scientific">Trichodesmium erythraeum (strain IMS101)</name>
    <dbReference type="NCBI Taxonomy" id="203124"/>
    <lineage>
        <taxon>Bacteria</taxon>
        <taxon>Bacillati</taxon>
        <taxon>Cyanobacteriota</taxon>
        <taxon>Cyanophyceae</taxon>
        <taxon>Oscillatoriophycideae</taxon>
        <taxon>Oscillatoriales</taxon>
        <taxon>Microcoleaceae</taxon>
        <taxon>Trichodesmium</taxon>
    </lineage>
</organism>
<sequence>MYHTNYNHFLIDTKYHLRFLCCSILWDKFSSYLVWDGSIRTHSLSVKLLEYGICLTLVSDNWRSLSSITLEEKDTLRGSIELKLRTTKEFDLEVQEQPGTLENVLDTLLKRLQADHYRFWYLPHVDRVWEWSATRKPPGKNTPRQNFFQRLQSWYQEKLIGYYTFERLCCTKQGKMVKITVGSTKSCINSPYE</sequence>
<proteinExistence type="predicted"/>
<feature type="domain" description="D-arabinono-1,4-lactone oxidase C-terminal" evidence="2">
    <location>
        <begin position="83"/>
        <end position="171"/>
    </location>
</feature>
<dbReference type="EMBL" id="CP000393">
    <property type="protein sequence ID" value="ABG53286.1"/>
    <property type="molecule type" value="Genomic_DNA"/>
</dbReference>
<name>Q10WT8_TRIEI</name>
<reference evidence="3" key="1">
    <citation type="submission" date="2006-06" db="EMBL/GenBank/DDBJ databases">
        <title>Complete sequence of Trichodesmium erythraeum IMS101.</title>
        <authorList>
            <consortium name="US DOE Joint Genome Institute"/>
            <person name="Copeland A."/>
            <person name="Lucas S."/>
            <person name="Lapidus A."/>
            <person name="Barry K."/>
            <person name="Detter J.C."/>
            <person name="Glavina del Rio T."/>
            <person name="Hammon N."/>
            <person name="Israni S."/>
            <person name="Dalin E."/>
            <person name="Tice H."/>
            <person name="Pitluck S."/>
            <person name="Kiss H."/>
            <person name="Munk A.C."/>
            <person name="Brettin T."/>
            <person name="Bruce D."/>
            <person name="Han C."/>
            <person name="Tapia R."/>
            <person name="Gilna P."/>
            <person name="Schmutz J."/>
            <person name="Larimer F."/>
            <person name="Land M."/>
            <person name="Hauser L."/>
            <person name="Kyrpides N."/>
            <person name="Kim E."/>
            <person name="Richardson P."/>
        </authorList>
    </citation>
    <scope>NUCLEOTIDE SEQUENCE [LARGE SCALE GENOMIC DNA]</scope>
    <source>
        <strain evidence="3">IMS101</strain>
    </source>
</reference>
<dbReference type="KEGG" id="ter:Tery_4290"/>
<gene>
    <name evidence="3" type="ordered locus">Tery_4290</name>
</gene>
<accession>Q10WT8</accession>
<dbReference type="eggNOG" id="COG0277">
    <property type="taxonomic scope" value="Bacteria"/>
</dbReference>
<protein>
    <recommendedName>
        <fullName evidence="2">D-arabinono-1,4-lactone oxidase C-terminal domain-containing protein</fullName>
    </recommendedName>
</protein>
<dbReference type="InterPro" id="IPR007173">
    <property type="entry name" value="ALO_C"/>
</dbReference>
<dbReference type="AlphaFoldDB" id="Q10WT8"/>